<dbReference type="InterPro" id="IPR002401">
    <property type="entry name" value="Cyt_P450_E_grp-I"/>
</dbReference>
<dbReference type="Pfam" id="PF00067">
    <property type="entry name" value="p450"/>
    <property type="match status" value="1"/>
</dbReference>
<evidence type="ECO:0000256" key="3">
    <source>
        <dbReference type="ARBA" id="ARBA00022723"/>
    </source>
</evidence>
<sequence length="533" mass="60918">TESHTISQNLCFSMSLIIPFLIIISFLYYHFVTKRRRYPPGPPPWPLVGNFPQMDLANPHRTILKWRDIYGPVFTIWLPKPIVVLASREVLEEALNKQADTFAARPSSFLYRMFTGSHHEGDGIILSSGERWQTQRQFALKTLKDFGFGRGEMEGRINFHLDRLLEQIEGKFYRRKTSIQSPHEPVAFCVGNIIQDIVMGKVYDFGDPEFKHFKHLIDTVLAQVQSVQLLIADCFPKIARFLPGYHEYFKNGMALQNFFLKEIDKHERVLSSEGPARDFIEAYLREWQRQPNNKNFSKLTLALNSGDLWTGGMETTVTTIRWGIIYLLHYPDVQRQMREEILKVVGAANRVQLSDRAALPYCCAVIAELQRLANVLPWNIPHCTSARSSLAGFDLPKGTDIMPHIGAVHHDPALFPDPERFDPQRFLDDSGSFSIPASFSPFGLGRRACLGENLAKMELFLIFITLLQRYRFSVPKGGSLPSLARKMGMASVPTEFECKWEKVEEEEKSEAEDEIETYHYRAGKAGPPPAYEG</sequence>
<dbReference type="Gene3D" id="1.10.630.10">
    <property type="entry name" value="Cytochrome P450"/>
    <property type="match status" value="1"/>
</dbReference>
<dbReference type="InterPro" id="IPR050182">
    <property type="entry name" value="Cytochrome_P450_fam2"/>
</dbReference>
<protein>
    <recommendedName>
        <fullName evidence="13">Cytochrome P450</fullName>
    </recommendedName>
</protein>
<dbReference type="GO" id="GO:0006082">
    <property type="term" value="P:organic acid metabolic process"/>
    <property type="evidence" value="ECO:0007669"/>
    <property type="project" value="TreeGrafter"/>
</dbReference>
<dbReference type="InterPro" id="IPR017972">
    <property type="entry name" value="Cyt_P450_CS"/>
</dbReference>
<dbReference type="PRINTS" id="PR00463">
    <property type="entry name" value="EP450I"/>
</dbReference>
<dbReference type="GO" id="GO:0008395">
    <property type="term" value="F:steroid hydroxylase activity"/>
    <property type="evidence" value="ECO:0007669"/>
    <property type="project" value="TreeGrafter"/>
</dbReference>
<dbReference type="Proteomes" id="UP001328107">
    <property type="component" value="Unassembled WGS sequence"/>
</dbReference>
<evidence type="ECO:0000256" key="1">
    <source>
        <dbReference type="ARBA" id="ARBA00001971"/>
    </source>
</evidence>
<keyword evidence="12" id="KW-1185">Reference proteome</keyword>
<evidence type="ECO:0000256" key="2">
    <source>
        <dbReference type="ARBA" id="ARBA00010617"/>
    </source>
</evidence>
<evidence type="ECO:0000256" key="6">
    <source>
        <dbReference type="ARBA" id="ARBA00023033"/>
    </source>
</evidence>
<evidence type="ECO:0000256" key="9">
    <source>
        <dbReference type="SAM" id="MobiDB-lite"/>
    </source>
</evidence>
<evidence type="ECO:0000256" key="8">
    <source>
        <dbReference type="RuleBase" id="RU000461"/>
    </source>
</evidence>
<keyword evidence="6 8" id="KW-0503">Monooxygenase</keyword>
<dbReference type="GO" id="GO:0020037">
    <property type="term" value="F:heme binding"/>
    <property type="evidence" value="ECO:0007669"/>
    <property type="project" value="InterPro"/>
</dbReference>
<dbReference type="EMBL" id="BTRK01000006">
    <property type="protein sequence ID" value="GMR62590.1"/>
    <property type="molecule type" value="Genomic_DNA"/>
</dbReference>
<name>A0AAN5DHY8_9BILA</name>
<feature type="compositionally biased region" description="Acidic residues" evidence="9">
    <location>
        <begin position="504"/>
        <end position="515"/>
    </location>
</feature>
<dbReference type="PRINTS" id="PR00385">
    <property type="entry name" value="P450"/>
</dbReference>
<evidence type="ECO:0000256" key="4">
    <source>
        <dbReference type="ARBA" id="ARBA00023002"/>
    </source>
</evidence>
<keyword evidence="7 8" id="KW-0349">Heme</keyword>
<dbReference type="GO" id="GO:0005737">
    <property type="term" value="C:cytoplasm"/>
    <property type="evidence" value="ECO:0007669"/>
    <property type="project" value="TreeGrafter"/>
</dbReference>
<evidence type="ECO:0000313" key="11">
    <source>
        <dbReference type="EMBL" id="GMR62590.1"/>
    </source>
</evidence>
<dbReference type="AlphaFoldDB" id="A0AAN5DHY8"/>
<evidence type="ECO:0000313" key="12">
    <source>
        <dbReference type="Proteomes" id="UP001328107"/>
    </source>
</evidence>
<evidence type="ECO:0000256" key="10">
    <source>
        <dbReference type="SAM" id="Phobius"/>
    </source>
</evidence>
<comment type="cofactor">
    <cofactor evidence="1 7">
        <name>heme</name>
        <dbReference type="ChEBI" id="CHEBI:30413"/>
    </cofactor>
</comment>
<proteinExistence type="inferred from homology"/>
<feature type="non-terminal residue" evidence="11">
    <location>
        <position position="1"/>
    </location>
</feature>
<evidence type="ECO:0008006" key="13">
    <source>
        <dbReference type="Google" id="ProtNLM"/>
    </source>
</evidence>
<keyword evidence="10" id="KW-0472">Membrane</keyword>
<dbReference type="InterPro" id="IPR036396">
    <property type="entry name" value="Cyt_P450_sf"/>
</dbReference>
<keyword evidence="3 7" id="KW-0479">Metal-binding</keyword>
<dbReference type="GO" id="GO:0006805">
    <property type="term" value="P:xenobiotic metabolic process"/>
    <property type="evidence" value="ECO:0007669"/>
    <property type="project" value="TreeGrafter"/>
</dbReference>
<keyword evidence="4 8" id="KW-0560">Oxidoreductase</keyword>
<gene>
    <name evidence="11" type="ORF">PMAYCL1PPCAC_32785</name>
</gene>
<evidence type="ECO:0000256" key="7">
    <source>
        <dbReference type="PIRSR" id="PIRSR602401-1"/>
    </source>
</evidence>
<keyword evidence="10" id="KW-1133">Transmembrane helix</keyword>
<organism evidence="11 12">
    <name type="scientific">Pristionchus mayeri</name>
    <dbReference type="NCBI Taxonomy" id="1317129"/>
    <lineage>
        <taxon>Eukaryota</taxon>
        <taxon>Metazoa</taxon>
        <taxon>Ecdysozoa</taxon>
        <taxon>Nematoda</taxon>
        <taxon>Chromadorea</taxon>
        <taxon>Rhabditida</taxon>
        <taxon>Rhabditina</taxon>
        <taxon>Diplogasteromorpha</taxon>
        <taxon>Diplogasteroidea</taxon>
        <taxon>Neodiplogasteridae</taxon>
        <taxon>Pristionchus</taxon>
    </lineage>
</organism>
<dbReference type="GO" id="GO:0016712">
    <property type="term" value="F:oxidoreductase activity, acting on paired donors, with incorporation or reduction of molecular oxygen, reduced flavin or flavoprotein as one donor, and incorporation of one atom of oxygen"/>
    <property type="evidence" value="ECO:0007669"/>
    <property type="project" value="TreeGrafter"/>
</dbReference>
<keyword evidence="5 7" id="KW-0408">Iron</keyword>
<accession>A0AAN5DHY8</accession>
<comment type="similarity">
    <text evidence="2 8">Belongs to the cytochrome P450 family.</text>
</comment>
<feature type="region of interest" description="Disordered" evidence="9">
    <location>
        <begin position="504"/>
        <end position="533"/>
    </location>
</feature>
<dbReference type="PANTHER" id="PTHR24300">
    <property type="entry name" value="CYTOCHROME P450 508A4-RELATED"/>
    <property type="match status" value="1"/>
</dbReference>
<dbReference type="SUPFAM" id="SSF48264">
    <property type="entry name" value="Cytochrome P450"/>
    <property type="match status" value="1"/>
</dbReference>
<keyword evidence="10" id="KW-0812">Transmembrane</keyword>
<dbReference type="PANTHER" id="PTHR24300:SF403">
    <property type="entry name" value="CYTOCHROME P450 306A1"/>
    <property type="match status" value="1"/>
</dbReference>
<feature type="transmembrane region" description="Helical" evidence="10">
    <location>
        <begin position="6"/>
        <end position="29"/>
    </location>
</feature>
<reference evidence="12" key="1">
    <citation type="submission" date="2022-10" db="EMBL/GenBank/DDBJ databases">
        <title>Genome assembly of Pristionchus species.</title>
        <authorList>
            <person name="Yoshida K."/>
            <person name="Sommer R.J."/>
        </authorList>
    </citation>
    <scope>NUCLEOTIDE SEQUENCE [LARGE SCALE GENOMIC DNA]</scope>
    <source>
        <strain evidence="12">RS5460</strain>
    </source>
</reference>
<dbReference type="PROSITE" id="PS00086">
    <property type="entry name" value="CYTOCHROME_P450"/>
    <property type="match status" value="1"/>
</dbReference>
<dbReference type="FunFam" id="1.10.630.10:FF:000036">
    <property type="entry name" value="CYtochrome P450 family"/>
    <property type="match status" value="1"/>
</dbReference>
<comment type="caution">
    <text evidence="11">The sequence shown here is derived from an EMBL/GenBank/DDBJ whole genome shotgun (WGS) entry which is preliminary data.</text>
</comment>
<dbReference type="GO" id="GO:0005506">
    <property type="term" value="F:iron ion binding"/>
    <property type="evidence" value="ECO:0007669"/>
    <property type="project" value="InterPro"/>
</dbReference>
<feature type="binding site" description="axial binding residue" evidence="7">
    <location>
        <position position="449"/>
    </location>
    <ligand>
        <name>heme</name>
        <dbReference type="ChEBI" id="CHEBI:30413"/>
    </ligand>
    <ligandPart>
        <name>Fe</name>
        <dbReference type="ChEBI" id="CHEBI:18248"/>
    </ligandPart>
</feature>
<dbReference type="InterPro" id="IPR001128">
    <property type="entry name" value="Cyt_P450"/>
</dbReference>
<evidence type="ECO:0000256" key="5">
    <source>
        <dbReference type="ARBA" id="ARBA00023004"/>
    </source>
</evidence>